<evidence type="ECO:0000256" key="1">
    <source>
        <dbReference type="SAM" id="Phobius"/>
    </source>
</evidence>
<keyword evidence="1" id="KW-0812">Transmembrane</keyword>
<reference evidence="2" key="1">
    <citation type="submission" date="2014-09" db="EMBL/GenBank/DDBJ databases">
        <authorList>
            <person name="Magalhaes I.L.F."/>
            <person name="Oliveira U."/>
            <person name="Santos F.R."/>
            <person name="Vidigal T.H.D.A."/>
            <person name="Brescovit A.D."/>
            <person name="Santos A.J."/>
        </authorList>
    </citation>
    <scope>NUCLEOTIDE SEQUENCE</scope>
    <source>
        <tissue evidence="2">Shoot tissue taken approximately 20 cm above the soil surface</tissue>
    </source>
</reference>
<evidence type="ECO:0000313" key="2">
    <source>
        <dbReference type="EMBL" id="JAE29933.1"/>
    </source>
</evidence>
<reference evidence="2" key="2">
    <citation type="journal article" date="2015" name="Data Brief">
        <title>Shoot transcriptome of the giant reed, Arundo donax.</title>
        <authorList>
            <person name="Barrero R.A."/>
            <person name="Guerrero F.D."/>
            <person name="Moolhuijzen P."/>
            <person name="Goolsby J.A."/>
            <person name="Tidwell J."/>
            <person name="Bellgard S.E."/>
            <person name="Bellgard M.I."/>
        </authorList>
    </citation>
    <scope>NUCLEOTIDE SEQUENCE</scope>
    <source>
        <tissue evidence="2">Shoot tissue taken approximately 20 cm above the soil surface</tissue>
    </source>
</reference>
<accession>A0A0A9HAK4</accession>
<organism evidence="2">
    <name type="scientific">Arundo donax</name>
    <name type="common">Giant reed</name>
    <name type="synonym">Donax arundinaceus</name>
    <dbReference type="NCBI Taxonomy" id="35708"/>
    <lineage>
        <taxon>Eukaryota</taxon>
        <taxon>Viridiplantae</taxon>
        <taxon>Streptophyta</taxon>
        <taxon>Embryophyta</taxon>
        <taxon>Tracheophyta</taxon>
        <taxon>Spermatophyta</taxon>
        <taxon>Magnoliopsida</taxon>
        <taxon>Liliopsida</taxon>
        <taxon>Poales</taxon>
        <taxon>Poaceae</taxon>
        <taxon>PACMAD clade</taxon>
        <taxon>Arundinoideae</taxon>
        <taxon>Arundineae</taxon>
        <taxon>Arundo</taxon>
    </lineage>
</organism>
<dbReference type="EMBL" id="GBRH01167963">
    <property type="protein sequence ID" value="JAE29933.1"/>
    <property type="molecule type" value="Transcribed_RNA"/>
</dbReference>
<proteinExistence type="predicted"/>
<keyword evidence="1" id="KW-1133">Transmembrane helix</keyword>
<feature type="transmembrane region" description="Helical" evidence="1">
    <location>
        <begin position="21"/>
        <end position="42"/>
    </location>
</feature>
<protein>
    <submittedName>
        <fullName evidence="2">Uncharacterized protein</fullName>
    </submittedName>
</protein>
<sequence length="45" mass="5333">MVILNSLARCMHLPIVLTSMISYHIDIFFFSSCNLINVYFHIDWN</sequence>
<keyword evidence="1" id="KW-0472">Membrane</keyword>
<dbReference type="AlphaFoldDB" id="A0A0A9HAK4"/>
<name>A0A0A9HAK4_ARUDO</name>